<comment type="similarity">
    <text evidence="2">Belongs to the TMEM19 family.</text>
</comment>
<evidence type="ECO:0000256" key="2">
    <source>
        <dbReference type="ARBA" id="ARBA00009012"/>
    </source>
</evidence>
<comment type="caution">
    <text evidence="7">The sequence shown here is derived from an EMBL/GenBank/DDBJ whole genome shotgun (WGS) entry which is preliminary data.</text>
</comment>
<dbReference type="Proteomes" id="UP000192596">
    <property type="component" value="Unassembled WGS sequence"/>
</dbReference>
<dbReference type="GO" id="GO:0016020">
    <property type="term" value="C:membrane"/>
    <property type="evidence" value="ECO:0007669"/>
    <property type="project" value="UniProtKB-SubCell"/>
</dbReference>
<organism evidence="7 8">
    <name type="scientific">Cryoendolithus antarcticus</name>
    <dbReference type="NCBI Taxonomy" id="1507870"/>
    <lineage>
        <taxon>Eukaryota</taxon>
        <taxon>Fungi</taxon>
        <taxon>Dikarya</taxon>
        <taxon>Ascomycota</taxon>
        <taxon>Pezizomycotina</taxon>
        <taxon>Dothideomycetes</taxon>
        <taxon>Dothideomycetidae</taxon>
        <taxon>Cladosporiales</taxon>
        <taxon>Cladosporiaceae</taxon>
        <taxon>Cryoendolithus</taxon>
    </lineage>
</organism>
<feature type="transmembrane region" description="Helical" evidence="6">
    <location>
        <begin position="286"/>
        <end position="305"/>
    </location>
</feature>
<comment type="subcellular location">
    <subcellularLocation>
        <location evidence="1">Membrane</location>
        <topology evidence="1">Multi-pass membrane protein</topology>
    </subcellularLocation>
</comment>
<name>A0A1V8T2X4_9PEZI</name>
<dbReference type="PANTHER" id="PTHR13353:SF5">
    <property type="entry name" value="TRANSMEMBRANE PROTEIN 19"/>
    <property type="match status" value="1"/>
</dbReference>
<feature type="transmembrane region" description="Helical" evidence="6">
    <location>
        <begin position="6"/>
        <end position="25"/>
    </location>
</feature>
<feature type="transmembrane region" description="Helical" evidence="6">
    <location>
        <begin position="30"/>
        <end position="47"/>
    </location>
</feature>
<accession>A0A1V8T2X4</accession>
<feature type="transmembrane region" description="Helical" evidence="6">
    <location>
        <begin position="191"/>
        <end position="211"/>
    </location>
</feature>
<dbReference type="STRING" id="1507870.A0A1V8T2X4"/>
<evidence type="ECO:0000256" key="6">
    <source>
        <dbReference type="SAM" id="Phobius"/>
    </source>
</evidence>
<dbReference type="OrthoDB" id="15001at2759"/>
<evidence type="ECO:0000256" key="4">
    <source>
        <dbReference type="ARBA" id="ARBA00022989"/>
    </source>
</evidence>
<dbReference type="Pfam" id="PF01940">
    <property type="entry name" value="DUF92"/>
    <property type="match status" value="1"/>
</dbReference>
<feature type="transmembrane region" description="Helical" evidence="6">
    <location>
        <begin position="223"/>
        <end position="244"/>
    </location>
</feature>
<evidence type="ECO:0000256" key="5">
    <source>
        <dbReference type="ARBA" id="ARBA00023136"/>
    </source>
</evidence>
<keyword evidence="5 6" id="KW-0472">Membrane</keyword>
<dbReference type="AlphaFoldDB" id="A0A1V8T2X4"/>
<evidence type="ECO:0000313" key="7">
    <source>
        <dbReference type="EMBL" id="OQO05690.1"/>
    </source>
</evidence>
<dbReference type="InterPro" id="IPR002794">
    <property type="entry name" value="DUF92_TMEM19"/>
</dbReference>
<keyword evidence="8" id="KW-1185">Reference proteome</keyword>
<evidence type="ECO:0000256" key="3">
    <source>
        <dbReference type="ARBA" id="ARBA00022692"/>
    </source>
</evidence>
<dbReference type="PANTHER" id="PTHR13353">
    <property type="entry name" value="TRANSMEMBRANE PROTEIN 19"/>
    <property type="match status" value="1"/>
</dbReference>
<feature type="transmembrane region" description="Helical" evidence="6">
    <location>
        <begin position="93"/>
        <end position="114"/>
    </location>
</feature>
<gene>
    <name evidence="7" type="ORF">B0A48_09783</name>
</gene>
<keyword evidence="3 6" id="KW-0812">Transmembrane</keyword>
<proteinExistence type="inferred from homology"/>
<dbReference type="InParanoid" id="A0A1V8T2X4"/>
<dbReference type="EMBL" id="NAJO01000018">
    <property type="protein sequence ID" value="OQO05690.1"/>
    <property type="molecule type" value="Genomic_DNA"/>
</dbReference>
<evidence type="ECO:0000256" key="1">
    <source>
        <dbReference type="ARBA" id="ARBA00004141"/>
    </source>
</evidence>
<evidence type="ECO:0000313" key="8">
    <source>
        <dbReference type="Proteomes" id="UP000192596"/>
    </source>
</evidence>
<protein>
    <recommendedName>
        <fullName evidence="9">DUF92 domain-containing protein</fullName>
    </recommendedName>
</protein>
<evidence type="ECO:0008006" key="9">
    <source>
        <dbReference type="Google" id="ProtNLM"/>
    </source>
</evidence>
<reference evidence="8" key="1">
    <citation type="submission" date="2017-03" db="EMBL/GenBank/DDBJ databases">
        <title>Genomes of endolithic fungi from Antarctica.</title>
        <authorList>
            <person name="Coleine C."/>
            <person name="Masonjones S."/>
            <person name="Stajich J.E."/>
        </authorList>
    </citation>
    <scope>NUCLEOTIDE SEQUENCE [LARGE SCALE GENOMIC DNA]</scope>
    <source>
        <strain evidence="8">CCFEE 5527</strain>
    </source>
</reference>
<keyword evidence="4 6" id="KW-1133">Transmembrane helix</keyword>
<sequence>MDLSAFALAHIPQISATIGLVTFALAKNKLTSAGILAAIAVAVIHMASPYPVFFWLLVPFFLLGVLVTKIGHEAKARLTQSSTGSSGGEGARSAVQVFCNAGGACILIALHAWLATSSPFMSLRGSVVPGIYAPKLQGVLPVGIMAHYAAVAADTFGSELGILAKSSPVLITAPWKKVPKGTNGGVTIEGLAFGLLASFLITVIAQIGVMTSQPFRALDTSTGLLVIGAGVAGSLLDSFLGATVQATVTDKGSGKVVEGPGGQRVKVLEGGSRVQLGRDILTNNGVNFTMAALTSVGAMAVAFALDLGI</sequence>